<dbReference type="Pfam" id="PF22917">
    <property type="entry name" value="PRISE"/>
    <property type="match status" value="1"/>
</dbReference>
<name>A0ABR2Y0Z7_9PEZI</name>
<reference evidence="2 3" key="1">
    <citation type="submission" date="2024-02" db="EMBL/GenBank/DDBJ databases">
        <title>First draft genome assembly of two strains of Seiridium cardinale.</title>
        <authorList>
            <person name="Emiliani G."/>
            <person name="Scali E."/>
        </authorList>
    </citation>
    <scope>NUCLEOTIDE SEQUENCE [LARGE SCALE GENOMIC DNA]</scope>
    <source>
        <strain evidence="2 3">BM-138-000479</strain>
    </source>
</reference>
<protein>
    <recommendedName>
        <fullName evidence="1">PRISE-like Rossmann-fold domain-containing protein</fullName>
    </recommendedName>
</protein>
<evidence type="ECO:0000313" key="2">
    <source>
        <dbReference type="EMBL" id="KAK9779745.1"/>
    </source>
</evidence>
<comment type="caution">
    <text evidence="2">The sequence shown here is derived from an EMBL/GenBank/DDBJ whole genome shotgun (WGS) entry which is preliminary data.</text>
</comment>
<dbReference type="InterPro" id="IPR055222">
    <property type="entry name" value="PRISE-like_Rossmann-fold"/>
</dbReference>
<organism evidence="2 3">
    <name type="scientific">Seiridium cardinale</name>
    <dbReference type="NCBI Taxonomy" id="138064"/>
    <lineage>
        <taxon>Eukaryota</taxon>
        <taxon>Fungi</taxon>
        <taxon>Dikarya</taxon>
        <taxon>Ascomycota</taxon>
        <taxon>Pezizomycotina</taxon>
        <taxon>Sordariomycetes</taxon>
        <taxon>Xylariomycetidae</taxon>
        <taxon>Amphisphaeriales</taxon>
        <taxon>Sporocadaceae</taxon>
        <taxon>Seiridium</taxon>
    </lineage>
</organism>
<dbReference type="SUPFAM" id="SSF51735">
    <property type="entry name" value="NAD(P)-binding Rossmann-fold domains"/>
    <property type="match status" value="1"/>
</dbReference>
<gene>
    <name evidence="2" type="ORF">SCAR479_03352</name>
</gene>
<evidence type="ECO:0000313" key="3">
    <source>
        <dbReference type="Proteomes" id="UP001465668"/>
    </source>
</evidence>
<accession>A0ABR2Y0Z7</accession>
<dbReference type="InterPro" id="IPR036291">
    <property type="entry name" value="NAD(P)-bd_dom_sf"/>
</dbReference>
<keyword evidence="3" id="KW-1185">Reference proteome</keyword>
<dbReference type="PANTHER" id="PTHR32487">
    <property type="entry name" value="3-OXO-DELTA(4,5)-STEROID 5-BETA-REDUCTASE"/>
    <property type="match status" value="1"/>
</dbReference>
<proteinExistence type="predicted"/>
<dbReference type="PANTHER" id="PTHR32487:SF4">
    <property type="entry name" value="SIRQ PROTEIN"/>
    <property type="match status" value="1"/>
</dbReference>
<dbReference type="Gene3D" id="3.40.50.720">
    <property type="entry name" value="NAD(P)-binding Rossmann-like Domain"/>
    <property type="match status" value="1"/>
</dbReference>
<dbReference type="Proteomes" id="UP001465668">
    <property type="component" value="Unassembled WGS sequence"/>
</dbReference>
<dbReference type="EMBL" id="JARVKM010000009">
    <property type="protein sequence ID" value="KAK9779745.1"/>
    <property type="molecule type" value="Genomic_DNA"/>
</dbReference>
<feature type="domain" description="PRISE-like Rossmann-fold" evidence="1">
    <location>
        <begin position="13"/>
        <end position="397"/>
    </location>
</feature>
<evidence type="ECO:0000259" key="1">
    <source>
        <dbReference type="Pfam" id="PF22917"/>
    </source>
</evidence>
<sequence length="398" mass="43558">MTQEGGNGHKNHALVFGASGLIGWSCVNQLLASYPERGVFDSVTALTNRPVKAEGSFWPTGPDIPRLKLISGIDLTKGNGEGVELAVNLRAENLESVTHVFYFVFTSLDDHFEEVATNKRMLQNVLGALNILRAPLKFVVFPGGTRGYGIYRPGGTFTPPLKEDMVDSLPPDYAKTVVYPVFRQLLDEASQGNAWTWCEICPDVITGFTPNGSQFSLALHWAQYLSLYAHNHSPGSQVPFPGVQAVYDAKMTAVSASILARFAIYASVNPERCGGGQLFNVGDRAEPTTFGYIWPRLAGWFGLQGSRPPSGRETGDMIMPGAYIAEHRQAFRAKGLERAEKAGVSAGSSQLDSIGTWLAFDRQLSLDRLRNSGFQEERDPVEGWIEAFEGFRKAGLIF</sequence>